<dbReference type="PANTHER" id="PTHR42730:SF1">
    <property type="entry name" value="2-OXOGLUTARATE SYNTHASE SUBUNIT KORC"/>
    <property type="match status" value="1"/>
</dbReference>
<dbReference type="AlphaFoldDB" id="A0A7V4FEY9"/>
<name>A0A7V4FEY9_UNCW3</name>
<evidence type="ECO:0000313" key="3">
    <source>
        <dbReference type="EMBL" id="HGQ54950.1"/>
    </source>
</evidence>
<dbReference type="EMBL" id="DTBX01000021">
    <property type="protein sequence ID" value="HGQ54950.1"/>
    <property type="molecule type" value="Genomic_DNA"/>
</dbReference>
<dbReference type="PANTHER" id="PTHR42730">
    <property type="entry name" value="2-OXOGLUTARATE SYNTHASE SUBUNIT KORC"/>
    <property type="match status" value="1"/>
</dbReference>
<dbReference type="InterPro" id="IPR002869">
    <property type="entry name" value="Pyrv_flavodox_OxRed_cen"/>
</dbReference>
<gene>
    <name evidence="3" type="ORF">ENU28_00620</name>
</gene>
<dbReference type="Pfam" id="PF01558">
    <property type="entry name" value="POR"/>
    <property type="match status" value="1"/>
</dbReference>
<evidence type="ECO:0000259" key="2">
    <source>
        <dbReference type="Pfam" id="PF01558"/>
    </source>
</evidence>
<dbReference type="SUPFAM" id="SSF53323">
    <property type="entry name" value="Pyruvate-ferredoxin oxidoreductase, PFOR, domain III"/>
    <property type="match status" value="1"/>
</dbReference>
<feature type="domain" description="Pyruvate/ketoisovalerate oxidoreductase catalytic" evidence="2">
    <location>
        <begin position="13"/>
        <end position="172"/>
    </location>
</feature>
<dbReference type="GO" id="GO:0016903">
    <property type="term" value="F:oxidoreductase activity, acting on the aldehyde or oxo group of donors"/>
    <property type="evidence" value="ECO:0007669"/>
    <property type="project" value="InterPro"/>
</dbReference>
<proteinExistence type="predicted"/>
<organism evidence="3">
    <name type="scientific">candidate division WOR-3 bacterium</name>
    <dbReference type="NCBI Taxonomy" id="2052148"/>
    <lineage>
        <taxon>Bacteria</taxon>
        <taxon>Bacteria division WOR-3</taxon>
    </lineage>
</organism>
<dbReference type="Gene3D" id="3.40.920.10">
    <property type="entry name" value="Pyruvate-ferredoxin oxidoreductase, PFOR, domain III"/>
    <property type="match status" value="1"/>
</dbReference>
<protein>
    <recommendedName>
        <fullName evidence="2">Pyruvate/ketoisovalerate oxidoreductase catalytic domain-containing protein</fullName>
    </recommendedName>
</protein>
<reference evidence="3" key="1">
    <citation type="journal article" date="2020" name="mSystems">
        <title>Genome- and Community-Level Interaction Insights into Carbon Utilization and Element Cycling Functions of Hydrothermarchaeota in Hydrothermal Sediment.</title>
        <authorList>
            <person name="Zhou Z."/>
            <person name="Liu Y."/>
            <person name="Xu W."/>
            <person name="Pan J."/>
            <person name="Luo Z.H."/>
            <person name="Li M."/>
        </authorList>
    </citation>
    <scope>NUCLEOTIDE SEQUENCE [LARGE SCALE GENOMIC DNA]</scope>
    <source>
        <strain evidence="3">SpSt-655</strain>
    </source>
</reference>
<comment type="caution">
    <text evidence="3">The sequence shown here is derived from an EMBL/GenBank/DDBJ whole genome shotgun (WGS) entry which is preliminary data.</text>
</comment>
<dbReference type="InterPro" id="IPR019752">
    <property type="entry name" value="Pyrv/ketoisovalerate_OxRed_cat"/>
</dbReference>
<keyword evidence="1" id="KW-0560">Oxidoreductase</keyword>
<accession>A0A7V4FEY9</accession>
<dbReference type="InterPro" id="IPR052554">
    <property type="entry name" value="2-oxoglutarate_synth_KorC"/>
</dbReference>
<sequence length="180" mass="20067">MYKDLEIKISGTGGQGIVVAGEILAKGAVLKNYNASVIPSYGSQVKGGCVEVQIIISKEFIPAPFVGQLNILCALSQIGYDNNLNLIKNETTIFYDETLVKEIKDIGKHIPVPATQYCLENFNTTLPANLFFIGFLTGYLKDYLNISDLEEILKEDKKLFTEINLKALKEGYLYFKEKEV</sequence>
<evidence type="ECO:0000256" key="1">
    <source>
        <dbReference type="ARBA" id="ARBA00023002"/>
    </source>
</evidence>